<dbReference type="PANTHER" id="PTHR12425:SF5">
    <property type="entry name" value="SYNEMBRYN"/>
    <property type="match status" value="1"/>
</dbReference>
<organism evidence="4 5">
    <name type="scientific">Neocallimastix californiae</name>
    <dbReference type="NCBI Taxonomy" id="1754190"/>
    <lineage>
        <taxon>Eukaryota</taxon>
        <taxon>Fungi</taxon>
        <taxon>Fungi incertae sedis</taxon>
        <taxon>Chytridiomycota</taxon>
        <taxon>Chytridiomycota incertae sedis</taxon>
        <taxon>Neocallimastigomycetes</taxon>
        <taxon>Neocallimastigales</taxon>
        <taxon>Neocallimastigaceae</taxon>
        <taxon>Neocallimastix</taxon>
    </lineage>
</organism>
<dbReference type="SUPFAM" id="SSF48371">
    <property type="entry name" value="ARM repeat"/>
    <property type="match status" value="1"/>
</dbReference>
<comment type="similarity">
    <text evidence="1">Belongs to the synembryn family.</text>
</comment>
<protein>
    <submittedName>
        <fullName evidence="4">Uncharacterized protein</fullName>
    </submittedName>
</protein>
<dbReference type="AlphaFoldDB" id="A0A1Y2F561"/>
<dbReference type="GO" id="GO:0005085">
    <property type="term" value="F:guanyl-nucleotide exchange factor activity"/>
    <property type="evidence" value="ECO:0007669"/>
    <property type="project" value="UniProtKB-KW"/>
</dbReference>
<gene>
    <name evidence="4" type="ORF">LY90DRAFT_664969</name>
</gene>
<dbReference type="InterPro" id="IPR016024">
    <property type="entry name" value="ARM-type_fold"/>
</dbReference>
<keyword evidence="3" id="KW-0143">Chaperone</keyword>
<evidence type="ECO:0000313" key="5">
    <source>
        <dbReference type="Proteomes" id="UP000193920"/>
    </source>
</evidence>
<name>A0A1Y2F561_9FUNG</name>
<dbReference type="GO" id="GO:0001965">
    <property type="term" value="F:G-protein alpha-subunit binding"/>
    <property type="evidence" value="ECO:0007669"/>
    <property type="project" value="TreeGrafter"/>
</dbReference>
<dbReference type="OrthoDB" id="5585685at2759"/>
<dbReference type="GO" id="GO:0005737">
    <property type="term" value="C:cytoplasm"/>
    <property type="evidence" value="ECO:0007669"/>
    <property type="project" value="TreeGrafter"/>
</dbReference>
<keyword evidence="5" id="KW-1185">Reference proteome</keyword>
<accession>A0A1Y2F561</accession>
<evidence type="ECO:0000256" key="2">
    <source>
        <dbReference type="ARBA" id="ARBA00022658"/>
    </source>
</evidence>
<keyword evidence="2" id="KW-0344">Guanine-nucleotide releasing factor</keyword>
<dbReference type="Proteomes" id="UP000193920">
    <property type="component" value="Unassembled WGS sequence"/>
</dbReference>
<reference evidence="4 5" key="1">
    <citation type="submission" date="2016-08" db="EMBL/GenBank/DDBJ databases">
        <title>A Parts List for Fungal Cellulosomes Revealed by Comparative Genomics.</title>
        <authorList>
            <consortium name="DOE Joint Genome Institute"/>
            <person name="Haitjema C.H."/>
            <person name="Gilmore S.P."/>
            <person name="Henske J.K."/>
            <person name="Solomon K.V."/>
            <person name="De Groot R."/>
            <person name="Kuo A."/>
            <person name="Mondo S.J."/>
            <person name="Salamov A.A."/>
            <person name="Labutti K."/>
            <person name="Zhao Z."/>
            <person name="Chiniquy J."/>
            <person name="Barry K."/>
            <person name="Brewer H.M."/>
            <person name="Purvine S.O."/>
            <person name="Wright A.T."/>
            <person name="Boxma B."/>
            <person name="Van Alen T."/>
            <person name="Hackstein J.H."/>
            <person name="Baker S.E."/>
            <person name="Grigoriev I.V."/>
            <person name="O'Malley M.A."/>
        </authorList>
    </citation>
    <scope>NUCLEOTIDE SEQUENCE [LARGE SCALE GENOMIC DNA]</scope>
    <source>
        <strain evidence="4 5">G1</strain>
    </source>
</reference>
<evidence type="ECO:0000256" key="3">
    <source>
        <dbReference type="ARBA" id="ARBA00023186"/>
    </source>
</evidence>
<comment type="caution">
    <text evidence="4">The sequence shown here is derived from an EMBL/GenBank/DDBJ whole genome shotgun (WGS) entry which is preliminary data.</text>
</comment>
<dbReference type="EMBL" id="MCOG01000016">
    <property type="protein sequence ID" value="ORY78807.1"/>
    <property type="molecule type" value="Genomic_DNA"/>
</dbReference>
<dbReference type="Gene3D" id="1.25.10.10">
    <property type="entry name" value="Leucine-rich Repeat Variant"/>
    <property type="match status" value="1"/>
</dbReference>
<dbReference type="InterPro" id="IPR011989">
    <property type="entry name" value="ARM-like"/>
</dbReference>
<dbReference type="PANTHER" id="PTHR12425">
    <property type="entry name" value="SYNEMBRYN"/>
    <property type="match status" value="1"/>
</dbReference>
<evidence type="ECO:0000256" key="1">
    <source>
        <dbReference type="ARBA" id="ARBA00009049"/>
    </source>
</evidence>
<sequence length="548" mass="61698">MIQAATEEDNNNIIEKFIDVNVRKENEVNSRLTEFYETYKNSSTFIGPEVTSGAKTAFVDSLIDSLSSCIHNELEWSDKTKFLALQALRILCREPEGCEGVFTSSGISLLMEYAGLKPTGKGKKSEDIIEPTKEFNNIVIESMKCLSNALLQNRQSQEFFDNNNGIKSLLVNLKEVKNNSLQAQFLILRLIFLSTIYQENTSEVMDEYNAIEDLIDLFQPILENISESSKTFSTTILPGEISYSIVISEILKVLFNMMVNEKKKDTDIQSSASITVDEEIAKKYERFIPLIVEYFVKSNMPNPPLSPPYTHAIHALMNFPVKGFESKFFPNEDYSIIDVLSDVLEVTIKQSNISHSMENDDAALINGSPADSVLPPLIILMTNLVKDNTEARSKLKERILPSEFNRSKPLNVGESIRACLIRLMTNTLLGNSRETISTLLYTLCDSNANVFVNQVGYGNAIGYLVNHQLMGELNNTVDENAPNDQNINPITGQIEDDNKEDPFKNMTDEEKEREAERLFVLFDRLNKTGVIKVMPKPADADNIVNDLD</sequence>
<dbReference type="STRING" id="1754190.A0A1Y2F561"/>
<dbReference type="GO" id="GO:0007186">
    <property type="term" value="P:G protein-coupled receptor signaling pathway"/>
    <property type="evidence" value="ECO:0007669"/>
    <property type="project" value="TreeGrafter"/>
</dbReference>
<dbReference type="Pfam" id="PF10165">
    <property type="entry name" value="Ric8"/>
    <property type="match status" value="1"/>
</dbReference>
<evidence type="ECO:0000313" key="4">
    <source>
        <dbReference type="EMBL" id="ORY78807.1"/>
    </source>
</evidence>
<proteinExistence type="inferred from homology"/>
<dbReference type="InterPro" id="IPR019318">
    <property type="entry name" value="Gua_nucleotide_exch_fac_Ric8"/>
</dbReference>